<dbReference type="RefSeq" id="WP_137329746.1">
    <property type="nucleotide sequence ID" value="NZ_CP040058.1"/>
</dbReference>
<dbReference type="GO" id="GO:0042910">
    <property type="term" value="F:xenobiotic transmembrane transporter activity"/>
    <property type="evidence" value="ECO:0007669"/>
    <property type="project" value="InterPro"/>
</dbReference>
<evidence type="ECO:0000256" key="6">
    <source>
        <dbReference type="ARBA" id="ARBA00022692"/>
    </source>
</evidence>
<feature type="transmembrane region" description="Helical" evidence="10">
    <location>
        <begin position="236"/>
        <end position="257"/>
    </location>
</feature>
<dbReference type="GO" id="GO:0005886">
    <property type="term" value="C:plasma membrane"/>
    <property type="evidence" value="ECO:0007669"/>
    <property type="project" value="UniProtKB-SubCell"/>
</dbReference>
<dbReference type="Proteomes" id="UP000298653">
    <property type="component" value="Chromosome"/>
</dbReference>
<evidence type="ECO:0000256" key="2">
    <source>
        <dbReference type="ARBA" id="ARBA00008417"/>
    </source>
</evidence>
<dbReference type="Pfam" id="PF01554">
    <property type="entry name" value="MatE"/>
    <property type="match status" value="2"/>
</dbReference>
<accession>A0A4P8II43</accession>
<keyword evidence="8 10" id="KW-0472">Membrane</keyword>
<feature type="transmembrane region" description="Helical" evidence="10">
    <location>
        <begin position="423"/>
        <end position="445"/>
    </location>
</feature>
<dbReference type="InterPro" id="IPR048279">
    <property type="entry name" value="MdtK-like"/>
</dbReference>
<name>A0A4P8II43_9FIRM</name>
<dbReference type="PANTHER" id="PTHR43823:SF3">
    <property type="entry name" value="MULTIDRUG EXPORT PROTEIN MEPA"/>
    <property type="match status" value="1"/>
</dbReference>
<evidence type="ECO:0000256" key="4">
    <source>
        <dbReference type="ARBA" id="ARBA00022448"/>
    </source>
</evidence>
<keyword evidence="4" id="KW-0813">Transport</keyword>
<feature type="transmembrane region" description="Helical" evidence="10">
    <location>
        <begin position="277"/>
        <end position="299"/>
    </location>
</feature>
<feature type="transmembrane region" description="Helical" evidence="10">
    <location>
        <begin position="194"/>
        <end position="215"/>
    </location>
</feature>
<dbReference type="InterPro" id="IPR002528">
    <property type="entry name" value="MATE_fam"/>
</dbReference>
<feature type="transmembrane region" description="Helical" evidence="10">
    <location>
        <begin position="398"/>
        <end position="417"/>
    </location>
</feature>
<comment type="similarity">
    <text evidence="2">Belongs to the multi antimicrobial extrusion (MATE) (TC 2.A.66.1) family. MepA subfamily.</text>
</comment>
<feature type="transmembrane region" description="Helical" evidence="10">
    <location>
        <begin position="136"/>
        <end position="153"/>
    </location>
</feature>
<sequence length="472" mass="51398">MERNRFMEKESVGKLMLKFSVPCILSLLVSSLYNIVDQIFIGQGIGYLGNGATNVVFPVTIIALAMALMIGDGCAACLSLCQGCKDTERAHKSVGNAVVILTAAGIIFTVCLFIFKDQFLYAFGATENNFAYAQEYFLYIMIGIPFFMFSNGMNSMIRADGSPQFAMISTLIGAVINVILDPVTIFVFHWGMMGAALATITGQIVSALLAVYYLCHMKSVDMKKESFSLKAAISKKVLSLGISSFLTQISIVAIMAAMNNMLVIYGARSRFGADIPLTVVGIVMKVFQIVIAFSVGIAAGSQPVIGFNYGAGLHLRVKKIFKLMVAAEACVGFVSMILFECFPMEIIKLFGNENALYNEFAVMAFRTYLCTIILCCIQKSISIFLQALGKPFLSMGLSLLRDFVLSVPLVILLPRLFGLKGTLYSAPAADIISFLAVIGAAVFVFRHLKDGRDENKEAVLQKKKDRVNLAAE</sequence>
<feature type="transmembrane region" description="Helical" evidence="10">
    <location>
        <begin position="359"/>
        <end position="377"/>
    </location>
</feature>
<feature type="transmembrane region" description="Helical" evidence="10">
    <location>
        <begin position="93"/>
        <end position="116"/>
    </location>
</feature>
<evidence type="ECO:0000313" key="11">
    <source>
        <dbReference type="EMBL" id="QCP36535.1"/>
    </source>
</evidence>
<keyword evidence="12" id="KW-1185">Reference proteome</keyword>
<evidence type="ECO:0000256" key="7">
    <source>
        <dbReference type="ARBA" id="ARBA00022989"/>
    </source>
</evidence>
<dbReference type="PANTHER" id="PTHR43823">
    <property type="entry name" value="SPORULATION PROTEIN YKVU"/>
    <property type="match status" value="1"/>
</dbReference>
<evidence type="ECO:0000256" key="8">
    <source>
        <dbReference type="ARBA" id="ARBA00023136"/>
    </source>
</evidence>
<dbReference type="GO" id="GO:0046677">
    <property type="term" value="P:response to antibiotic"/>
    <property type="evidence" value="ECO:0007669"/>
    <property type="project" value="UniProtKB-KW"/>
</dbReference>
<protein>
    <recommendedName>
        <fullName evidence="3">Multidrug export protein MepA</fullName>
    </recommendedName>
</protein>
<dbReference type="KEGG" id="arf:AR1Y2_3081"/>
<evidence type="ECO:0000256" key="5">
    <source>
        <dbReference type="ARBA" id="ARBA00022475"/>
    </source>
</evidence>
<dbReference type="AlphaFoldDB" id="A0A4P8II43"/>
<feature type="transmembrane region" description="Helical" evidence="10">
    <location>
        <begin position="56"/>
        <end position="81"/>
    </location>
</feature>
<keyword evidence="5" id="KW-1003">Cell membrane</keyword>
<feature type="transmembrane region" description="Helical" evidence="10">
    <location>
        <begin position="320"/>
        <end position="339"/>
    </location>
</feature>
<proteinExistence type="inferred from homology"/>
<dbReference type="GO" id="GO:0015297">
    <property type="term" value="F:antiporter activity"/>
    <property type="evidence" value="ECO:0007669"/>
    <property type="project" value="InterPro"/>
</dbReference>
<dbReference type="CDD" id="cd13143">
    <property type="entry name" value="MATE_MepA_like"/>
    <property type="match status" value="1"/>
</dbReference>
<dbReference type="NCBIfam" id="TIGR00797">
    <property type="entry name" value="matE"/>
    <property type="match status" value="1"/>
</dbReference>
<dbReference type="EMBL" id="CP040058">
    <property type="protein sequence ID" value="QCP36535.1"/>
    <property type="molecule type" value="Genomic_DNA"/>
</dbReference>
<evidence type="ECO:0000256" key="1">
    <source>
        <dbReference type="ARBA" id="ARBA00004651"/>
    </source>
</evidence>
<keyword evidence="9" id="KW-0046">Antibiotic resistance</keyword>
<dbReference type="OrthoDB" id="9811110at2"/>
<reference evidence="11 12" key="1">
    <citation type="submission" date="2019-05" db="EMBL/GenBank/DDBJ databases">
        <title>Complete genome sequencing of Anaerostipes rhamnosivorans.</title>
        <authorList>
            <person name="Bui T.P.N."/>
            <person name="de Vos W.M."/>
        </authorList>
    </citation>
    <scope>NUCLEOTIDE SEQUENCE [LARGE SCALE GENOMIC DNA]</scope>
    <source>
        <strain evidence="11 12">1y2</strain>
    </source>
</reference>
<keyword evidence="7 10" id="KW-1133">Transmembrane helix</keyword>
<dbReference type="InterPro" id="IPR045070">
    <property type="entry name" value="MATE_MepA-like"/>
</dbReference>
<feature type="transmembrane region" description="Helical" evidence="10">
    <location>
        <begin position="165"/>
        <end position="188"/>
    </location>
</feature>
<organism evidence="11 12">
    <name type="scientific">Anaerostipes rhamnosivorans</name>
    <dbReference type="NCBI Taxonomy" id="1229621"/>
    <lineage>
        <taxon>Bacteria</taxon>
        <taxon>Bacillati</taxon>
        <taxon>Bacillota</taxon>
        <taxon>Clostridia</taxon>
        <taxon>Lachnospirales</taxon>
        <taxon>Lachnospiraceae</taxon>
        <taxon>Anaerostipes</taxon>
    </lineage>
</organism>
<feature type="transmembrane region" description="Helical" evidence="10">
    <location>
        <begin position="15"/>
        <end position="36"/>
    </location>
</feature>
<gene>
    <name evidence="11" type="ORF">AR1Y2_3081</name>
</gene>
<dbReference type="PIRSF" id="PIRSF006603">
    <property type="entry name" value="DinF"/>
    <property type="match status" value="1"/>
</dbReference>
<evidence type="ECO:0000313" key="12">
    <source>
        <dbReference type="Proteomes" id="UP000298653"/>
    </source>
</evidence>
<evidence type="ECO:0000256" key="3">
    <source>
        <dbReference type="ARBA" id="ARBA00022106"/>
    </source>
</evidence>
<evidence type="ECO:0000256" key="10">
    <source>
        <dbReference type="SAM" id="Phobius"/>
    </source>
</evidence>
<evidence type="ECO:0000256" key="9">
    <source>
        <dbReference type="ARBA" id="ARBA00023251"/>
    </source>
</evidence>
<comment type="subcellular location">
    <subcellularLocation>
        <location evidence="1">Cell membrane</location>
        <topology evidence="1">Multi-pass membrane protein</topology>
    </subcellularLocation>
</comment>
<dbReference type="InterPro" id="IPR051327">
    <property type="entry name" value="MATE_MepA_subfamily"/>
</dbReference>
<keyword evidence="6 10" id="KW-0812">Transmembrane</keyword>